<dbReference type="EMBL" id="REGN01005124">
    <property type="protein sequence ID" value="RNA14695.1"/>
    <property type="molecule type" value="Genomic_DNA"/>
</dbReference>
<dbReference type="Proteomes" id="UP000276133">
    <property type="component" value="Unassembled WGS sequence"/>
</dbReference>
<accession>A0A3M7QUR1</accession>
<evidence type="ECO:0000313" key="2">
    <source>
        <dbReference type="Proteomes" id="UP000276133"/>
    </source>
</evidence>
<evidence type="ECO:0000313" key="1">
    <source>
        <dbReference type="EMBL" id="RNA14695.1"/>
    </source>
</evidence>
<proteinExistence type="predicted"/>
<reference evidence="1 2" key="1">
    <citation type="journal article" date="2018" name="Sci. Rep.">
        <title>Genomic signatures of local adaptation to the degree of environmental predictability in rotifers.</title>
        <authorList>
            <person name="Franch-Gras L."/>
            <person name="Hahn C."/>
            <person name="Garcia-Roger E.M."/>
            <person name="Carmona M.J."/>
            <person name="Serra M."/>
            <person name="Gomez A."/>
        </authorList>
    </citation>
    <scope>NUCLEOTIDE SEQUENCE [LARGE SCALE GENOMIC DNA]</scope>
    <source>
        <strain evidence="1">HYR1</strain>
    </source>
</reference>
<comment type="caution">
    <text evidence="1">The sequence shown here is derived from an EMBL/GenBank/DDBJ whole genome shotgun (WGS) entry which is preliminary data.</text>
</comment>
<sequence>MSCEGFEKMISISESESLPLLRTISSMLVFLNKKHDSYHVVSIEDYVGAIFNSSRICSNKTPLSGIWNEINEWMIKNAYILLSLPRFGRPKN</sequence>
<protein>
    <submittedName>
        <fullName evidence="1">Uncharacterized protein</fullName>
    </submittedName>
</protein>
<keyword evidence="2" id="KW-1185">Reference proteome</keyword>
<name>A0A3M7QUR1_BRAPC</name>
<organism evidence="1 2">
    <name type="scientific">Brachionus plicatilis</name>
    <name type="common">Marine rotifer</name>
    <name type="synonym">Brachionus muelleri</name>
    <dbReference type="NCBI Taxonomy" id="10195"/>
    <lineage>
        <taxon>Eukaryota</taxon>
        <taxon>Metazoa</taxon>
        <taxon>Spiralia</taxon>
        <taxon>Gnathifera</taxon>
        <taxon>Rotifera</taxon>
        <taxon>Eurotatoria</taxon>
        <taxon>Monogononta</taxon>
        <taxon>Pseudotrocha</taxon>
        <taxon>Ploima</taxon>
        <taxon>Brachionidae</taxon>
        <taxon>Brachionus</taxon>
    </lineage>
</organism>
<gene>
    <name evidence="1" type="ORF">BpHYR1_027964</name>
</gene>
<dbReference type="AlphaFoldDB" id="A0A3M7QUR1"/>